<dbReference type="AlphaFoldDB" id="A0A0E0LAQ3"/>
<sequence length="95" mass="9898">MTTRMELALAVRSMMTVHSSICVWKPAGVAISGGGSEDHRSAWLLPCSLIYMVASSSTTVAVSATRFERGGSSVGDEKGGDNINVSTNAMCSLAE</sequence>
<dbReference type="EnsemblPlants" id="OPUNC06G11290.1">
    <property type="protein sequence ID" value="OPUNC06G11290.1"/>
    <property type="gene ID" value="OPUNC06G11290"/>
</dbReference>
<name>A0A0E0LAQ3_ORYPU</name>
<proteinExistence type="predicted"/>
<organism evidence="1">
    <name type="scientific">Oryza punctata</name>
    <name type="common">Red rice</name>
    <dbReference type="NCBI Taxonomy" id="4537"/>
    <lineage>
        <taxon>Eukaryota</taxon>
        <taxon>Viridiplantae</taxon>
        <taxon>Streptophyta</taxon>
        <taxon>Embryophyta</taxon>
        <taxon>Tracheophyta</taxon>
        <taxon>Spermatophyta</taxon>
        <taxon>Magnoliopsida</taxon>
        <taxon>Liliopsida</taxon>
        <taxon>Poales</taxon>
        <taxon>Poaceae</taxon>
        <taxon>BOP clade</taxon>
        <taxon>Oryzoideae</taxon>
        <taxon>Oryzeae</taxon>
        <taxon>Oryzinae</taxon>
        <taxon>Oryza</taxon>
    </lineage>
</organism>
<keyword evidence="2" id="KW-1185">Reference proteome</keyword>
<protein>
    <submittedName>
        <fullName evidence="1">Uncharacterized protein</fullName>
    </submittedName>
</protein>
<evidence type="ECO:0000313" key="2">
    <source>
        <dbReference type="Proteomes" id="UP000026962"/>
    </source>
</evidence>
<dbReference type="HOGENOM" id="CLU_184775_0_0_1"/>
<accession>A0A0E0LAQ3</accession>
<dbReference type="Proteomes" id="UP000026962">
    <property type="component" value="Chromosome 6"/>
</dbReference>
<dbReference type="Gramene" id="OPUNC06G11290.1">
    <property type="protein sequence ID" value="OPUNC06G11290.1"/>
    <property type="gene ID" value="OPUNC06G11290"/>
</dbReference>
<reference evidence="1" key="1">
    <citation type="submission" date="2015-04" db="UniProtKB">
        <authorList>
            <consortium name="EnsemblPlants"/>
        </authorList>
    </citation>
    <scope>IDENTIFICATION</scope>
</reference>
<reference evidence="1" key="2">
    <citation type="submission" date="2018-05" db="EMBL/GenBank/DDBJ databases">
        <title>OpunRS2 (Oryza punctata Reference Sequence Version 2).</title>
        <authorList>
            <person name="Zhang J."/>
            <person name="Kudrna D."/>
            <person name="Lee S."/>
            <person name="Talag J."/>
            <person name="Welchert J."/>
            <person name="Wing R.A."/>
        </authorList>
    </citation>
    <scope>NUCLEOTIDE SEQUENCE [LARGE SCALE GENOMIC DNA]</scope>
</reference>
<evidence type="ECO:0000313" key="1">
    <source>
        <dbReference type="EnsemblPlants" id="OPUNC06G11290.1"/>
    </source>
</evidence>